<gene>
    <name evidence="4" type="ORF">F2Q68_00008466</name>
</gene>
<feature type="signal peptide" evidence="2">
    <location>
        <begin position="1"/>
        <end position="26"/>
    </location>
</feature>
<evidence type="ECO:0000256" key="1">
    <source>
        <dbReference type="SAM" id="MobiDB-lite"/>
    </source>
</evidence>
<dbReference type="InterPro" id="IPR009880">
    <property type="entry name" value="Glyoxal_oxidase_N"/>
</dbReference>
<protein>
    <recommendedName>
        <fullName evidence="3">Glyoxal oxidase N-terminal domain-containing protein</fullName>
    </recommendedName>
</protein>
<evidence type="ECO:0000259" key="3">
    <source>
        <dbReference type="Pfam" id="PF07250"/>
    </source>
</evidence>
<evidence type="ECO:0000313" key="4">
    <source>
        <dbReference type="EMBL" id="KAF2597767.1"/>
    </source>
</evidence>
<dbReference type="Pfam" id="PF07250">
    <property type="entry name" value="Glyoxal_oxid_N"/>
    <property type="match status" value="1"/>
</dbReference>
<reference evidence="4" key="1">
    <citation type="submission" date="2019-12" db="EMBL/GenBank/DDBJ databases">
        <title>Genome sequencing and annotation of Brassica cretica.</title>
        <authorList>
            <person name="Studholme D.J."/>
            <person name="Sarris P.F."/>
        </authorList>
    </citation>
    <scope>NUCLEOTIDE SEQUENCE</scope>
    <source>
        <strain evidence="4">PFS-001/15</strain>
        <tissue evidence="4">Leaf</tissue>
    </source>
</reference>
<dbReference type="PANTHER" id="PTHR32208">
    <property type="entry name" value="SECRETED PROTEIN-RELATED"/>
    <property type="match status" value="1"/>
</dbReference>
<evidence type="ECO:0000256" key="2">
    <source>
        <dbReference type="SAM" id="SignalP"/>
    </source>
</evidence>
<feature type="domain" description="Glyoxal oxidase N-terminal" evidence="3">
    <location>
        <begin position="87"/>
        <end position="148"/>
    </location>
</feature>
<name>A0A8S9KVL8_BRACR</name>
<keyword evidence="2" id="KW-0732">Signal</keyword>
<dbReference type="Proteomes" id="UP000712281">
    <property type="component" value="Unassembled WGS sequence"/>
</dbReference>
<feature type="region of interest" description="Disordered" evidence="1">
    <location>
        <begin position="25"/>
        <end position="59"/>
    </location>
</feature>
<feature type="chain" id="PRO_5035781278" description="Glyoxal oxidase N-terminal domain-containing protein" evidence="2">
    <location>
        <begin position="27"/>
        <end position="150"/>
    </location>
</feature>
<dbReference type="PANTHER" id="PTHR32208:SF93">
    <property type="entry name" value="ALDEHYDE OXIDASE GLOX1"/>
    <property type="match status" value="1"/>
</dbReference>
<organism evidence="4 5">
    <name type="scientific">Brassica cretica</name>
    <name type="common">Mustard</name>
    <dbReference type="NCBI Taxonomy" id="69181"/>
    <lineage>
        <taxon>Eukaryota</taxon>
        <taxon>Viridiplantae</taxon>
        <taxon>Streptophyta</taxon>
        <taxon>Embryophyta</taxon>
        <taxon>Tracheophyta</taxon>
        <taxon>Spermatophyta</taxon>
        <taxon>Magnoliopsida</taxon>
        <taxon>eudicotyledons</taxon>
        <taxon>Gunneridae</taxon>
        <taxon>Pentapetalae</taxon>
        <taxon>rosids</taxon>
        <taxon>malvids</taxon>
        <taxon>Brassicales</taxon>
        <taxon>Brassicaceae</taxon>
        <taxon>Brassiceae</taxon>
        <taxon>Brassica</taxon>
    </lineage>
</organism>
<comment type="caution">
    <text evidence="4">The sequence shown here is derived from an EMBL/GenBank/DDBJ whole genome shotgun (WGS) entry which is preliminary data.</text>
</comment>
<dbReference type="AlphaFoldDB" id="A0A8S9KVL8"/>
<dbReference type="EMBL" id="QGKW02000717">
    <property type="protein sequence ID" value="KAF2597767.1"/>
    <property type="molecule type" value="Genomic_DNA"/>
</dbReference>
<evidence type="ECO:0000313" key="5">
    <source>
        <dbReference type="Proteomes" id="UP000712281"/>
    </source>
</evidence>
<sequence length="150" mass="16439">MRASRSLLWKLSIIVLLAVFSQPSFSGDTGSSDETETGNGHEAAEMQPQGAGNRKGRGGRGAIAQVAEMNWPGKWELFLKSSGVSAMHAILLPLINKVQFYDATIWRISQIKLPPGVPCHVFDHVHNKVDCWAHSVLIDIESGHIRPLSE</sequence>
<proteinExistence type="predicted"/>
<accession>A0A8S9KVL8</accession>